<dbReference type="NCBIfam" id="TIGR01484">
    <property type="entry name" value="HAD-SF-IIB"/>
    <property type="match status" value="1"/>
</dbReference>
<keyword evidence="1" id="KW-0378">Hydrolase</keyword>
<comment type="caution">
    <text evidence="1">The sequence shown here is derived from an EMBL/GenBank/DDBJ whole genome shotgun (WGS) entry which is preliminary data.</text>
</comment>
<dbReference type="PANTHER" id="PTHR10000:SF55">
    <property type="entry name" value="5-AMINO-6-(5-PHOSPHO-D-RIBITYLAMINO)URACIL PHOSPHATASE YCSE"/>
    <property type="match status" value="1"/>
</dbReference>
<dbReference type="GO" id="GO:0000287">
    <property type="term" value="F:magnesium ion binding"/>
    <property type="evidence" value="ECO:0007669"/>
    <property type="project" value="TreeGrafter"/>
</dbReference>
<dbReference type="SFLD" id="SFLDG01140">
    <property type="entry name" value="C2.B:_Phosphomannomutase_and_P"/>
    <property type="match status" value="1"/>
</dbReference>
<evidence type="ECO:0000313" key="2">
    <source>
        <dbReference type="Proteomes" id="UP000265801"/>
    </source>
</evidence>
<evidence type="ECO:0000313" key="1">
    <source>
        <dbReference type="EMBL" id="RIW29101.1"/>
    </source>
</evidence>
<dbReference type="PANTHER" id="PTHR10000">
    <property type="entry name" value="PHOSPHOSERINE PHOSPHATASE"/>
    <property type="match status" value="1"/>
</dbReference>
<reference evidence="1 2" key="1">
    <citation type="submission" date="2018-09" db="EMBL/GenBank/DDBJ databases">
        <title>Bacillus saliacetes sp. nov., isolated from Thai shrimp paste (Ka-pi).</title>
        <authorList>
            <person name="Daroonpunt R."/>
            <person name="Tanasupawat S."/>
            <person name="Yiamsombut S."/>
        </authorList>
    </citation>
    <scope>NUCLEOTIDE SEQUENCE [LARGE SCALE GENOMIC DNA]</scope>
    <source>
        <strain evidence="1 2">SKP7-4</strain>
    </source>
</reference>
<dbReference type="OrthoDB" id="9806027at2"/>
<dbReference type="Gene3D" id="3.40.50.1000">
    <property type="entry name" value="HAD superfamily/HAD-like"/>
    <property type="match status" value="1"/>
</dbReference>
<dbReference type="Pfam" id="PF08282">
    <property type="entry name" value="Hydrolase_3"/>
    <property type="match status" value="1"/>
</dbReference>
<protein>
    <submittedName>
        <fullName evidence="1">HAD family hydrolase</fullName>
    </submittedName>
</protein>
<dbReference type="AlphaFoldDB" id="A0A3A1QUN6"/>
<dbReference type="SFLD" id="SFLDG01144">
    <property type="entry name" value="C2.B.4:_PGP_Like"/>
    <property type="match status" value="1"/>
</dbReference>
<organism evidence="1 2">
    <name type="scientific">Bacillus salacetis</name>
    <dbReference type="NCBI Taxonomy" id="2315464"/>
    <lineage>
        <taxon>Bacteria</taxon>
        <taxon>Bacillati</taxon>
        <taxon>Bacillota</taxon>
        <taxon>Bacilli</taxon>
        <taxon>Bacillales</taxon>
        <taxon>Bacillaceae</taxon>
        <taxon>Bacillus</taxon>
    </lineage>
</organism>
<dbReference type="GO" id="GO:0016791">
    <property type="term" value="F:phosphatase activity"/>
    <property type="evidence" value="ECO:0007669"/>
    <property type="project" value="TreeGrafter"/>
</dbReference>
<dbReference type="InterPro" id="IPR006379">
    <property type="entry name" value="HAD-SF_hydro_IIB"/>
</dbReference>
<sequence>MISIIASDMDGTLLNGKQEISEENRKAILEAQERGVQVVVATGRSYEEARYVLEEAEISCPIICVNGAEVRNEEGQVVKTNAIQEEKALEVMRILKDLGIYFELYTNQGVYTEDYERGIQSIIDIFKTANPETSEQAIRDAAKERFEKGHIRVVEDYSEAFASGNVVYKFLVFSFDDSLLKTARDQLESAGGLAISASGRENLEVTSVEAQKGIALKKLIEEKGLKVEEALAVGDNLNDLSMMQVVGRPVAMANAAEEILAFCSYKTSSNEEDGVARAIYEALENKPATVD</sequence>
<dbReference type="PROSITE" id="PS01229">
    <property type="entry name" value="COF_2"/>
    <property type="match status" value="1"/>
</dbReference>
<name>A0A3A1QUN6_9BACI</name>
<gene>
    <name evidence="1" type="ORF">D3H55_19815</name>
</gene>
<dbReference type="InterPro" id="IPR036412">
    <property type="entry name" value="HAD-like_sf"/>
</dbReference>
<dbReference type="PROSITE" id="PS01228">
    <property type="entry name" value="COF_1"/>
    <property type="match status" value="1"/>
</dbReference>
<dbReference type="InterPro" id="IPR000150">
    <property type="entry name" value="Cof"/>
</dbReference>
<dbReference type="EMBL" id="QXIR01000036">
    <property type="protein sequence ID" value="RIW29101.1"/>
    <property type="molecule type" value="Genomic_DNA"/>
</dbReference>
<dbReference type="RefSeq" id="WP_119549040.1">
    <property type="nucleotide sequence ID" value="NZ_QXIR01000036.1"/>
</dbReference>
<proteinExistence type="predicted"/>
<dbReference type="CDD" id="cd07516">
    <property type="entry name" value="HAD_Pase"/>
    <property type="match status" value="1"/>
</dbReference>
<dbReference type="InterPro" id="IPR023214">
    <property type="entry name" value="HAD_sf"/>
</dbReference>
<dbReference type="GO" id="GO:0005829">
    <property type="term" value="C:cytosol"/>
    <property type="evidence" value="ECO:0007669"/>
    <property type="project" value="TreeGrafter"/>
</dbReference>
<keyword evidence="2" id="KW-1185">Reference proteome</keyword>
<dbReference type="SUPFAM" id="SSF56784">
    <property type="entry name" value="HAD-like"/>
    <property type="match status" value="1"/>
</dbReference>
<dbReference type="SFLD" id="SFLDS00003">
    <property type="entry name" value="Haloacid_Dehalogenase"/>
    <property type="match status" value="1"/>
</dbReference>
<dbReference type="Proteomes" id="UP000265801">
    <property type="component" value="Unassembled WGS sequence"/>
</dbReference>
<accession>A0A3A1QUN6</accession>
<dbReference type="NCBIfam" id="TIGR00099">
    <property type="entry name" value="Cof-subfamily"/>
    <property type="match status" value="1"/>
</dbReference>
<dbReference type="Gene3D" id="3.30.1240.10">
    <property type="match status" value="1"/>
</dbReference>